<protein>
    <submittedName>
        <fullName evidence="7">Cyclopropane-fatty-acyl-phospholipid synthase, plant type</fullName>
        <ecNumber evidence="7">2.1.1.79</ecNumber>
    </submittedName>
</protein>
<keyword evidence="4" id="KW-0949">S-adenosyl-L-methionine</keyword>
<dbReference type="PANTHER" id="PTHR43667:SF2">
    <property type="entry name" value="FATTY ACID C-METHYL TRANSFERASE"/>
    <property type="match status" value="1"/>
</dbReference>
<keyword evidence="2 7" id="KW-0489">Methyltransferase</keyword>
<dbReference type="CDD" id="cd02440">
    <property type="entry name" value="AdoMet_MTases"/>
    <property type="match status" value="1"/>
</dbReference>
<dbReference type="Proteomes" id="UP000092482">
    <property type="component" value="Chromosome"/>
</dbReference>
<reference evidence="7 8" key="1">
    <citation type="submission" date="2016-03" db="EMBL/GenBank/DDBJ databases">
        <title>Shallow-sea hydrothermal system.</title>
        <authorList>
            <person name="Tang K."/>
        </authorList>
    </citation>
    <scope>NUCLEOTIDE SEQUENCE [LARGE SCALE GENOMIC DNA]</scope>
    <source>
        <strain evidence="7 8">JLT9</strain>
    </source>
</reference>
<evidence type="ECO:0000313" key="7">
    <source>
        <dbReference type="EMBL" id="ANS79134.1"/>
    </source>
</evidence>
<feature type="active site" evidence="6">
    <location>
        <position position="387"/>
    </location>
</feature>
<keyword evidence="3 7" id="KW-0808">Transferase</keyword>
<dbReference type="InterPro" id="IPR050723">
    <property type="entry name" value="CFA/CMAS"/>
</dbReference>
<evidence type="ECO:0000313" key="8">
    <source>
        <dbReference type="Proteomes" id="UP000092482"/>
    </source>
</evidence>
<dbReference type="Gene3D" id="3.40.50.150">
    <property type="entry name" value="Vaccinia Virus protein VP39"/>
    <property type="match status" value="1"/>
</dbReference>
<comment type="similarity">
    <text evidence="1">Belongs to the CFA/CMAS family.</text>
</comment>
<dbReference type="EC" id="2.1.1.79" evidence="7"/>
<evidence type="ECO:0000256" key="4">
    <source>
        <dbReference type="ARBA" id="ARBA00022691"/>
    </source>
</evidence>
<dbReference type="SUPFAM" id="SSF53335">
    <property type="entry name" value="S-adenosyl-L-methionine-dependent methyltransferases"/>
    <property type="match status" value="1"/>
</dbReference>
<dbReference type="GO" id="GO:0008610">
    <property type="term" value="P:lipid biosynthetic process"/>
    <property type="evidence" value="ECO:0007669"/>
    <property type="project" value="InterPro"/>
</dbReference>
<dbReference type="GO" id="GO:0008825">
    <property type="term" value="F:cyclopropane-fatty-acyl-phospholipid synthase activity"/>
    <property type="evidence" value="ECO:0007669"/>
    <property type="project" value="UniProtKB-EC"/>
</dbReference>
<accession>A0A1B1NCJ5</accession>
<dbReference type="STRING" id="1758689.SGUI_1738"/>
<dbReference type="PIRSF" id="PIRSF003085">
    <property type="entry name" value="CMAS"/>
    <property type="match status" value="1"/>
</dbReference>
<dbReference type="OrthoDB" id="9782855at2"/>
<evidence type="ECO:0000256" key="6">
    <source>
        <dbReference type="PIRSR" id="PIRSR003085-1"/>
    </source>
</evidence>
<dbReference type="KEGG" id="serj:SGUI_1738"/>
<proteinExistence type="inferred from homology"/>
<sequence>MNGPAPIPVRTDALGRARAAAARRVMDTVLRRVDVEVLDAHTPTPGPDRPAIVMHDPESFYARLGAWHKVAVGEGYTEGDWSPAPGQDLAAVLRPFADRLSDGMPSPLRKLRRLADQALPRSTRNTLSGSRANIEAHYDLSNEMFAAFLDDSLSYSCALFDENRPWEEQTLEDAQLRKTDAALDRAGVGEGTRVLEIGTGWGTLAIRAAQRGAEVVTITLSREQAQLAEKRLAEAGVAERVEVRLQDYREVEGDFDAVVSIEMVEAVGEEFWPTYFGTIDDRLAPGGTAVVQAITLPHDRHLSTRNTYGWIQKYIFPGGALPSVDAIERTCTAHTDLRVRSVHAFGQHYAETLRRWRTAFLESWPTIEDLGFDDRFRRIWEFYLAYCQAGFSAGAIDVGQIVLNRPPRGPVAAG</sequence>
<evidence type="ECO:0000256" key="2">
    <source>
        <dbReference type="ARBA" id="ARBA00022603"/>
    </source>
</evidence>
<keyword evidence="5" id="KW-0443">Lipid metabolism</keyword>
<dbReference type="RefSeq" id="WP_066638930.1">
    <property type="nucleotide sequence ID" value="NZ_CP014989.1"/>
</dbReference>
<keyword evidence="8" id="KW-1185">Reference proteome</keyword>
<evidence type="ECO:0000256" key="5">
    <source>
        <dbReference type="ARBA" id="ARBA00023098"/>
    </source>
</evidence>
<organism evidence="7 8">
    <name type="scientific">Serinicoccus hydrothermalis</name>
    <dbReference type="NCBI Taxonomy" id="1758689"/>
    <lineage>
        <taxon>Bacteria</taxon>
        <taxon>Bacillati</taxon>
        <taxon>Actinomycetota</taxon>
        <taxon>Actinomycetes</taxon>
        <taxon>Micrococcales</taxon>
        <taxon>Ornithinimicrobiaceae</taxon>
        <taxon>Serinicoccus</taxon>
    </lineage>
</organism>
<dbReference type="EMBL" id="CP014989">
    <property type="protein sequence ID" value="ANS79134.1"/>
    <property type="molecule type" value="Genomic_DNA"/>
</dbReference>
<name>A0A1B1NCJ5_9MICO</name>
<evidence type="ECO:0000256" key="3">
    <source>
        <dbReference type="ARBA" id="ARBA00022679"/>
    </source>
</evidence>
<dbReference type="InterPro" id="IPR003333">
    <property type="entry name" value="CMAS"/>
</dbReference>
<evidence type="ECO:0000256" key="1">
    <source>
        <dbReference type="ARBA" id="ARBA00010815"/>
    </source>
</evidence>
<dbReference type="PATRIC" id="fig|1758689.4.peg.1802"/>
<dbReference type="InterPro" id="IPR029063">
    <property type="entry name" value="SAM-dependent_MTases_sf"/>
</dbReference>
<dbReference type="AlphaFoldDB" id="A0A1B1NCJ5"/>
<dbReference type="Pfam" id="PF02353">
    <property type="entry name" value="CMAS"/>
    <property type="match status" value="1"/>
</dbReference>
<dbReference type="PANTHER" id="PTHR43667">
    <property type="entry name" value="CYCLOPROPANE-FATTY-ACYL-PHOSPHOLIPID SYNTHASE"/>
    <property type="match status" value="1"/>
</dbReference>
<dbReference type="GO" id="GO:0032259">
    <property type="term" value="P:methylation"/>
    <property type="evidence" value="ECO:0007669"/>
    <property type="project" value="UniProtKB-KW"/>
</dbReference>
<gene>
    <name evidence="7" type="ORF">SGUI_1738</name>
</gene>